<feature type="region of interest" description="Disordered" evidence="18">
    <location>
        <begin position="1"/>
        <end position="24"/>
    </location>
</feature>
<keyword evidence="4" id="KW-1003">Cell membrane</keyword>
<reference evidence="25 26" key="1">
    <citation type="submission" date="2018-06" db="EMBL/GenBank/DDBJ databases">
        <title>Complete Genome Sequence of Desulfobacter hydrogenophilus (DSM3380).</title>
        <authorList>
            <person name="Marietou A."/>
            <person name="Schreiber L."/>
            <person name="Marshall I."/>
            <person name="Jorgensen B."/>
        </authorList>
    </citation>
    <scope>NUCLEOTIDE SEQUENCE [LARGE SCALE GENOMIC DNA]</scope>
    <source>
        <strain evidence="25 26">DSM 3380</strain>
    </source>
</reference>
<dbReference type="InterPro" id="IPR004358">
    <property type="entry name" value="Sig_transdc_His_kin-like_C"/>
</dbReference>
<dbReference type="PROSITE" id="PS50894">
    <property type="entry name" value="HPT"/>
    <property type="match status" value="1"/>
</dbReference>
<dbReference type="Gene3D" id="1.20.120.160">
    <property type="entry name" value="HPT domain"/>
    <property type="match status" value="1"/>
</dbReference>
<dbReference type="InterPro" id="IPR035965">
    <property type="entry name" value="PAS-like_dom_sf"/>
</dbReference>
<dbReference type="Pfam" id="PF10114">
    <property type="entry name" value="PocR"/>
    <property type="match status" value="1"/>
</dbReference>
<dbReference type="InterPro" id="IPR008207">
    <property type="entry name" value="Sig_transdc_His_kin_Hpt_dom"/>
</dbReference>
<feature type="modified residue" description="Phosphohistidine" evidence="16">
    <location>
        <position position="1129"/>
    </location>
</feature>
<dbReference type="InterPro" id="IPR001610">
    <property type="entry name" value="PAC"/>
</dbReference>
<evidence type="ECO:0000256" key="4">
    <source>
        <dbReference type="ARBA" id="ARBA00022475"/>
    </source>
</evidence>
<dbReference type="CDD" id="cd16922">
    <property type="entry name" value="HATPase_EvgS-ArcB-TorS-like"/>
    <property type="match status" value="1"/>
</dbReference>
<dbReference type="SUPFAM" id="SSF52172">
    <property type="entry name" value="CheY-like"/>
    <property type="match status" value="2"/>
</dbReference>
<evidence type="ECO:0000256" key="15">
    <source>
        <dbReference type="ARBA" id="ARBA00068150"/>
    </source>
</evidence>
<dbReference type="PRINTS" id="PR00344">
    <property type="entry name" value="BCTRLSENSOR"/>
</dbReference>
<dbReference type="Proteomes" id="UP000248798">
    <property type="component" value="Unassembled WGS sequence"/>
</dbReference>
<evidence type="ECO:0000256" key="13">
    <source>
        <dbReference type="ARBA" id="ARBA00023136"/>
    </source>
</evidence>
<dbReference type="Proteomes" id="UP000293902">
    <property type="component" value="Chromosome"/>
</dbReference>
<dbReference type="GO" id="GO:0005886">
    <property type="term" value="C:plasma membrane"/>
    <property type="evidence" value="ECO:0007669"/>
    <property type="project" value="UniProtKB-SubCell"/>
</dbReference>
<dbReference type="GO" id="GO:0005524">
    <property type="term" value="F:ATP binding"/>
    <property type="evidence" value="ECO:0007669"/>
    <property type="project" value="UniProtKB-KW"/>
</dbReference>
<dbReference type="InterPro" id="IPR001789">
    <property type="entry name" value="Sig_transdc_resp-reg_receiver"/>
</dbReference>
<dbReference type="InterPro" id="IPR013656">
    <property type="entry name" value="PAS_4"/>
</dbReference>
<dbReference type="SMART" id="SM00387">
    <property type="entry name" value="HATPase_c"/>
    <property type="match status" value="1"/>
</dbReference>
<proteinExistence type="predicted"/>
<dbReference type="PROSITE" id="PS50110">
    <property type="entry name" value="RESPONSE_REGULATORY"/>
    <property type="match status" value="2"/>
</dbReference>
<dbReference type="EC" id="2.7.13.3" evidence="3"/>
<dbReference type="SMART" id="SM00091">
    <property type="entry name" value="PAS"/>
    <property type="match status" value="2"/>
</dbReference>
<keyword evidence="7" id="KW-0812">Transmembrane</keyword>
<evidence type="ECO:0000256" key="3">
    <source>
        <dbReference type="ARBA" id="ARBA00012438"/>
    </source>
</evidence>
<dbReference type="Pfam" id="PF08448">
    <property type="entry name" value="PAS_4"/>
    <property type="match status" value="1"/>
</dbReference>
<dbReference type="SUPFAM" id="SSF55874">
    <property type="entry name" value="ATPase domain of HSP90 chaperone/DNA topoisomerase II/histidine kinase"/>
    <property type="match status" value="1"/>
</dbReference>
<dbReference type="NCBIfam" id="TIGR00229">
    <property type="entry name" value="sensory_box"/>
    <property type="match status" value="2"/>
</dbReference>
<evidence type="ECO:0000256" key="1">
    <source>
        <dbReference type="ARBA" id="ARBA00000085"/>
    </source>
</evidence>
<evidence type="ECO:0000259" key="20">
    <source>
        <dbReference type="PROSITE" id="PS50110"/>
    </source>
</evidence>
<dbReference type="InterPro" id="IPR036641">
    <property type="entry name" value="HPT_dom_sf"/>
</dbReference>
<reference evidence="24 27" key="2">
    <citation type="submission" date="2019-02" db="EMBL/GenBank/DDBJ databases">
        <title>Complete genome sequence of Desulfobacter hydrogenophilus AcRS1.</title>
        <authorList>
            <person name="Marietou A."/>
            <person name="Lund M.B."/>
            <person name="Marshall I.P.G."/>
            <person name="Schreiber L."/>
            <person name="Jorgensen B."/>
        </authorList>
    </citation>
    <scope>NUCLEOTIDE SEQUENCE [LARGE SCALE GENOMIC DNA]</scope>
    <source>
        <strain evidence="24 27">AcRS1</strain>
    </source>
</reference>
<dbReference type="InterPro" id="IPR013767">
    <property type="entry name" value="PAS_fold"/>
</dbReference>
<dbReference type="CDD" id="cd17546">
    <property type="entry name" value="REC_hyHK_CKI1_RcsC-like"/>
    <property type="match status" value="2"/>
</dbReference>
<dbReference type="Pfam" id="PF02518">
    <property type="entry name" value="HATPase_c"/>
    <property type="match status" value="1"/>
</dbReference>
<dbReference type="RefSeq" id="WP_111956631.1">
    <property type="nucleotide sequence ID" value="NZ_CP036313.1"/>
</dbReference>
<dbReference type="Gene3D" id="1.10.287.130">
    <property type="match status" value="1"/>
</dbReference>
<dbReference type="SMART" id="SM00448">
    <property type="entry name" value="REC"/>
    <property type="match status" value="2"/>
</dbReference>
<dbReference type="InterPro" id="IPR003594">
    <property type="entry name" value="HATPase_dom"/>
</dbReference>
<evidence type="ECO:0000256" key="8">
    <source>
        <dbReference type="ARBA" id="ARBA00022741"/>
    </source>
</evidence>
<feature type="modified residue" description="4-aspartylphosphate" evidence="17">
    <location>
        <position position="810"/>
    </location>
</feature>
<keyword evidence="6" id="KW-0808">Transferase</keyword>
<feature type="domain" description="HPt" evidence="23">
    <location>
        <begin position="1090"/>
        <end position="1186"/>
    </location>
</feature>
<evidence type="ECO:0000259" key="22">
    <source>
        <dbReference type="PROSITE" id="PS50113"/>
    </source>
</evidence>
<dbReference type="CDD" id="cd00130">
    <property type="entry name" value="PAS"/>
    <property type="match status" value="2"/>
</dbReference>
<evidence type="ECO:0000256" key="14">
    <source>
        <dbReference type="ARBA" id="ARBA00064003"/>
    </source>
</evidence>
<dbReference type="InterPro" id="IPR000700">
    <property type="entry name" value="PAS-assoc_C"/>
</dbReference>
<evidence type="ECO:0000313" key="25">
    <source>
        <dbReference type="EMBL" id="RAM01981.1"/>
    </source>
</evidence>
<dbReference type="Pfam" id="PF00989">
    <property type="entry name" value="PAS"/>
    <property type="match status" value="1"/>
</dbReference>
<evidence type="ECO:0000256" key="11">
    <source>
        <dbReference type="ARBA" id="ARBA00022989"/>
    </source>
</evidence>
<dbReference type="SUPFAM" id="SSF47226">
    <property type="entry name" value="Histidine-containing phosphotransfer domain, HPT domain"/>
    <property type="match status" value="1"/>
</dbReference>
<dbReference type="SMART" id="SM00086">
    <property type="entry name" value="PAC"/>
    <property type="match status" value="2"/>
</dbReference>
<dbReference type="Gene3D" id="3.40.50.2300">
    <property type="match status" value="2"/>
</dbReference>
<keyword evidence="27" id="KW-1185">Reference proteome</keyword>
<evidence type="ECO:0000313" key="26">
    <source>
        <dbReference type="Proteomes" id="UP000248798"/>
    </source>
</evidence>
<dbReference type="InterPro" id="IPR003661">
    <property type="entry name" value="HisK_dim/P_dom"/>
</dbReference>
<dbReference type="FunFam" id="3.30.565.10:FF:000010">
    <property type="entry name" value="Sensor histidine kinase RcsC"/>
    <property type="match status" value="1"/>
</dbReference>
<evidence type="ECO:0000256" key="7">
    <source>
        <dbReference type="ARBA" id="ARBA00022692"/>
    </source>
</evidence>
<keyword evidence="12" id="KW-0902">Two-component regulatory system</keyword>
<dbReference type="CDD" id="cd00082">
    <property type="entry name" value="HisKA"/>
    <property type="match status" value="1"/>
</dbReference>
<keyword evidence="13" id="KW-0472">Membrane</keyword>
<dbReference type="InterPro" id="IPR000014">
    <property type="entry name" value="PAS"/>
</dbReference>
<feature type="domain" description="Response regulatory" evidence="20">
    <location>
        <begin position="908"/>
        <end position="1024"/>
    </location>
</feature>
<evidence type="ECO:0000259" key="21">
    <source>
        <dbReference type="PROSITE" id="PS50112"/>
    </source>
</evidence>
<accession>A0A328FBG5</accession>
<dbReference type="PANTHER" id="PTHR45339:SF1">
    <property type="entry name" value="HYBRID SIGNAL TRANSDUCTION HISTIDINE KINASE J"/>
    <property type="match status" value="1"/>
</dbReference>
<evidence type="ECO:0000256" key="5">
    <source>
        <dbReference type="ARBA" id="ARBA00022553"/>
    </source>
</evidence>
<dbReference type="Pfam" id="PF00072">
    <property type="entry name" value="Response_reg"/>
    <property type="match status" value="2"/>
</dbReference>
<feature type="region of interest" description="Disordered" evidence="18">
    <location>
        <begin position="1028"/>
        <end position="1070"/>
    </location>
</feature>
<keyword evidence="11" id="KW-1133">Transmembrane helix</keyword>
<feature type="domain" description="Histidine kinase" evidence="19">
    <location>
        <begin position="516"/>
        <end position="738"/>
    </location>
</feature>
<dbReference type="SUPFAM" id="SSF47384">
    <property type="entry name" value="Homodimeric domain of signal transducing histidine kinase"/>
    <property type="match status" value="1"/>
</dbReference>
<organism evidence="25 26">
    <name type="scientific">Desulfobacter hydrogenophilus</name>
    <dbReference type="NCBI Taxonomy" id="2291"/>
    <lineage>
        <taxon>Bacteria</taxon>
        <taxon>Pseudomonadati</taxon>
        <taxon>Thermodesulfobacteriota</taxon>
        <taxon>Desulfobacteria</taxon>
        <taxon>Desulfobacterales</taxon>
        <taxon>Desulfobacteraceae</taxon>
        <taxon>Desulfobacter</taxon>
    </lineage>
</organism>
<evidence type="ECO:0000256" key="16">
    <source>
        <dbReference type="PROSITE-ProRule" id="PRU00110"/>
    </source>
</evidence>
<feature type="domain" description="Response regulatory" evidence="20">
    <location>
        <begin position="757"/>
        <end position="878"/>
    </location>
</feature>
<dbReference type="PROSITE" id="PS50112">
    <property type="entry name" value="PAS"/>
    <property type="match status" value="2"/>
</dbReference>
<feature type="domain" description="PAS" evidence="21">
    <location>
        <begin position="243"/>
        <end position="295"/>
    </location>
</feature>
<keyword evidence="8" id="KW-0547">Nucleotide-binding</keyword>
<dbReference type="Pfam" id="PF00512">
    <property type="entry name" value="HisKA"/>
    <property type="match status" value="1"/>
</dbReference>
<keyword evidence="9" id="KW-0418">Kinase</keyword>
<dbReference type="OrthoDB" id="5468627at2"/>
<dbReference type="PANTHER" id="PTHR45339">
    <property type="entry name" value="HYBRID SIGNAL TRANSDUCTION HISTIDINE KINASE J"/>
    <property type="match status" value="1"/>
</dbReference>
<evidence type="ECO:0000313" key="24">
    <source>
        <dbReference type="EMBL" id="QBH11482.1"/>
    </source>
</evidence>
<comment type="subunit">
    <text evidence="14">At low DSF concentrations, interacts with RpfF.</text>
</comment>
<dbReference type="EMBL" id="QLNI01000020">
    <property type="protein sequence ID" value="RAM01981.1"/>
    <property type="molecule type" value="Genomic_DNA"/>
</dbReference>
<dbReference type="GO" id="GO:0006355">
    <property type="term" value="P:regulation of DNA-templated transcription"/>
    <property type="evidence" value="ECO:0007669"/>
    <property type="project" value="InterPro"/>
</dbReference>
<evidence type="ECO:0000256" key="9">
    <source>
        <dbReference type="ARBA" id="ARBA00022777"/>
    </source>
</evidence>
<evidence type="ECO:0000256" key="6">
    <source>
        <dbReference type="ARBA" id="ARBA00022679"/>
    </source>
</evidence>
<dbReference type="Gene3D" id="3.30.450.20">
    <property type="entry name" value="PAS domain"/>
    <property type="match status" value="2"/>
</dbReference>
<dbReference type="GO" id="GO:0000155">
    <property type="term" value="F:phosphorelay sensor kinase activity"/>
    <property type="evidence" value="ECO:0007669"/>
    <property type="project" value="InterPro"/>
</dbReference>
<dbReference type="Pfam" id="PF01627">
    <property type="entry name" value="Hpt"/>
    <property type="match status" value="1"/>
</dbReference>
<feature type="modified residue" description="4-aspartylphosphate" evidence="17">
    <location>
        <position position="957"/>
    </location>
</feature>
<evidence type="ECO:0000256" key="10">
    <source>
        <dbReference type="ARBA" id="ARBA00022840"/>
    </source>
</evidence>
<dbReference type="FunFam" id="1.10.287.130:FF:000002">
    <property type="entry name" value="Two-component osmosensing histidine kinase"/>
    <property type="match status" value="1"/>
</dbReference>
<dbReference type="PROSITE" id="PS50113">
    <property type="entry name" value="PAC"/>
    <property type="match status" value="2"/>
</dbReference>
<dbReference type="SUPFAM" id="SSF55785">
    <property type="entry name" value="PYP-like sensor domain (PAS domain)"/>
    <property type="match status" value="2"/>
</dbReference>
<feature type="domain" description="PAC" evidence="22">
    <location>
        <begin position="446"/>
        <end position="498"/>
    </location>
</feature>
<dbReference type="InterPro" id="IPR011006">
    <property type="entry name" value="CheY-like_superfamily"/>
</dbReference>
<dbReference type="AlphaFoldDB" id="A0A328FBG5"/>
<comment type="catalytic activity">
    <reaction evidence="1">
        <text>ATP + protein L-histidine = ADP + protein N-phospho-L-histidine.</text>
        <dbReference type="EC" id="2.7.13.3"/>
    </reaction>
</comment>
<dbReference type="Gene3D" id="3.30.565.10">
    <property type="entry name" value="Histidine kinase-like ATPase, C-terminal domain"/>
    <property type="match status" value="1"/>
</dbReference>
<feature type="compositionally biased region" description="Acidic residues" evidence="18">
    <location>
        <begin position="1029"/>
        <end position="1043"/>
    </location>
</feature>
<comment type="subcellular location">
    <subcellularLocation>
        <location evidence="2">Cell membrane</location>
        <topology evidence="2">Multi-pass membrane protein</topology>
    </subcellularLocation>
</comment>
<dbReference type="InterPro" id="IPR018771">
    <property type="entry name" value="PocR_dom"/>
</dbReference>
<evidence type="ECO:0000313" key="27">
    <source>
        <dbReference type="Proteomes" id="UP000293902"/>
    </source>
</evidence>
<feature type="domain" description="PAC" evidence="22">
    <location>
        <begin position="322"/>
        <end position="373"/>
    </location>
</feature>
<sequence>MKENENTNASKTETGQSDAKNDQVAVESEEFSLTEVLDIAQLTPVLENFGSVMGIASAIADLEGNILISARWQRICADFHRVDARTCSRCVESDTKLAANLKEGKPFSIYHCKNGLTDAASPIIIKGRHMANLFVGQFLTETPDRNYFKQQAHKFNFNVADYLRALDEIPIISQEKLLAILGFLTEFANIVACLGLERIKAKKAEQIARAQVKNAEKAKKKLLHYKAHLESLVKDRTERLEESENYTHLILQSMAEGVFVTDTKGRCTYANEAAQKMLGYEIKELVDQNVHDLFHHSNDDGSPHLREDCPIYWAYTQGITSFRRDEIFWRKDGSFFYTSYTSVPQRKSKTIMGSVVVFRDITARKKTEDALRKSEEHLKTILMTTNEGFFWVDNEARFLSLNDTMCKILKRPREDILGKTLFEFLNEENTTVLNEQLERRVTGQMGVYDLSFNLPNDSKVACLLHATPLYDENGVKKGSFAMVSDITYRKRMEEELILARDKAEAATQAKGEFLANMSHEIRTPMNAVMGMTHLALQTNLTPKQRDYLNKIQISANSLLGVINDILDFSKIEAGKMTMESIDFNLDEVLENLSTMIATKTVGKEGVEVLFNTGTDVPRQLMGDPMRLSQILVNLANNAIKFTERGEIVVSTKVLSRANHVTVLQFSVRDTGIGLTDEHMAQLFTAFSQADTSITRRYGGTGLGLSICQRLVKMMNGKIWVESTYGKGSTFYFTAAFQTVREARGVCHILPPELRDLKALVVDDNATSREIFQNMLESFSFNVTLAASAEEGLEEIEKSVGGRPYDIVVMDWKLPGIDGIEASKRIKKNSRLTDIPLIILVSAYGREEIMWQAEAAGLDGFLIKPISASVMFDTIMNALGKDGCIETPLAAEQEEKQVSDLLKCLKGARVLLAEDNEINQQVAMEILAAAEVTVTLAVNGQEAVDAVQTNYFDAVLMDLQMPVMDGYTATRTIRQDARFKDLPIIAMTAHAMAEDSEKSRHAGMNGHITKPIDPEVLYATLAEWISAATPEEETPEEETPEEETESKAETTQQPTPDNSGAVVPPSPDEKTFPAFLDEFDLPSGLKRLQGNKALYRKLLINFGHTYAQRADEIRQALDAGDYSSAHKLTHEIKGVAGNLSASRLHTAATALDQLVKHANPQNPPPEDALATALTTLESRMEDALGSVLQLSSLTTDSEPETAPESAQRLPPDLAKEAAIRLREAAEMGDVSALTEICEEMAARSKDFTPYLDRIAQMTEDFDFEGIIGLADDLETR</sequence>
<dbReference type="InterPro" id="IPR036890">
    <property type="entry name" value="HATPase_C_sf"/>
</dbReference>
<evidence type="ECO:0000256" key="18">
    <source>
        <dbReference type="SAM" id="MobiDB-lite"/>
    </source>
</evidence>
<keyword evidence="5 17" id="KW-0597">Phosphoprotein</keyword>
<evidence type="ECO:0000259" key="19">
    <source>
        <dbReference type="PROSITE" id="PS50109"/>
    </source>
</evidence>
<feature type="compositionally biased region" description="Polar residues" evidence="18">
    <location>
        <begin position="1"/>
        <end position="18"/>
    </location>
</feature>
<dbReference type="EMBL" id="CP036313">
    <property type="protein sequence ID" value="QBH11482.1"/>
    <property type="molecule type" value="Genomic_DNA"/>
</dbReference>
<evidence type="ECO:0000259" key="23">
    <source>
        <dbReference type="PROSITE" id="PS50894"/>
    </source>
</evidence>
<keyword evidence="10" id="KW-0067">ATP-binding</keyword>
<protein>
    <recommendedName>
        <fullName evidence="15">Sensory/regulatory protein RpfC</fullName>
        <ecNumber evidence="3">2.7.13.3</ecNumber>
    </recommendedName>
</protein>
<feature type="domain" description="PAS" evidence="21">
    <location>
        <begin position="374"/>
        <end position="444"/>
    </location>
</feature>
<evidence type="ECO:0000256" key="2">
    <source>
        <dbReference type="ARBA" id="ARBA00004651"/>
    </source>
</evidence>
<dbReference type="PROSITE" id="PS50109">
    <property type="entry name" value="HIS_KIN"/>
    <property type="match status" value="1"/>
</dbReference>
<name>A0A328FBG5_9BACT</name>
<dbReference type="InterPro" id="IPR036097">
    <property type="entry name" value="HisK_dim/P_sf"/>
</dbReference>
<evidence type="ECO:0000256" key="12">
    <source>
        <dbReference type="ARBA" id="ARBA00023012"/>
    </source>
</evidence>
<gene>
    <name evidence="25" type="ORF">DO021_11100</name>
    <name evidence="24" type="ORF">EYB58_00205</name>
</gene>
<evidence type="ECO:0000256" key="17">
    <source>
        <dbReference type="PROSITE-ProRule" id="PRU00169"/>
    </source>
</evidence>
<dbReference type="InterPro" id="IPR005467">
    <property type="entry name" value="His_kinase_dom"/>
</dbReference>
<dbReference type="SMART" id="SM00388">
    <property type="entry name" value="HisKA"/>
    <property type="match status" value="1"/>
</dbReference>